<reference evidence="1" key="1">
    <citation type="submission" date="2018-11" db="EMBL/GenBank/DDBJ databases">
        <authorList>
            <consortium name="Genoscope - CEA"/>
            <person name="William W."/>
        </authorList>
    </citation>
    <scope>NUCLEOTIDE SEQUENCE</scope>
</reference>
<name>A0A3P6F7W4_BRAOL</name>
<dbReference type="AlphaFoldDB" id="A0A3P6F7W4"/>
<evidence type="ECO:0000313" key="1">
    <source>
        <dbReference type="EMBL" id="VDD43494.1"/>
    </source>
</evidence>
<gene>
    <name evidence="1" type="ORF">BOLC5T31041H</name>
</gene>
<organism evidence="1">
    <name type="scientific">Brassica oleracea</name>
    <name type="common">Wild cabbage</name>
    <dbReference type="NCBI Taxonomy" id="3712"/>
    <lineage>
        <taxon>Eukaryota</taxon>
        <taxon>Viridiplantae</taxon>
        <taxon>Streptophyta</taxon>
        <taxon>Embryophyta</taxon>
        <taxon>Tracheophyta</taxon>
        <taxon>Spermatophyta</taxon>
        <taxon>Magnoliopsida</taxon>
        <taxon>eudicotyledons</taxon>
        <taxon>Gunneridae</taxon>
        <taxon>Pentapetalae</taxon>
        <taxon>rosids</taxon>
        <taxon>malvids</taxon>
        <taxon>Brassicales</taxon>
        <taxon>Brassicaceae</taxon>
        <taxon>Brassiceae</taxon>
        <taxon>Brassica</taxon>
    </lineage>
</organism>
<protein>
    <submittedName>
        <fullName evidence="1">Uncharacterized protein</fullName>
    </submittedName>
</protein>
<dbReference type="EMBL" id="LR031877">
    <property type="protein sequence ID" value="VDD43494.1"/>
    <property type="molecule type" value="Genomic_DNA"/>
</dbReference>
<proteinExistence type="predicted"/>
<accession>A0A3P6F7W4</accession>
<sequence>MAGEGSKQNATRDDAYAYLRTVKKKFRTIVKNITIFLRL</sequence>